<dbReference type="EMBL" id="LHXU01000076">
    <property type="protein sequence ID" value="KXA99090.1"/>
    <property type="molecule type" value="Genomic_DNA"/>
</dbReference>
<feature type="compositionally biased region" description="Basic residues" evidence="1">
    <location>
        <begin position="46"/>
        <end position="56"/>
    </location>
</feature>
<feature type="compositionally biased region" description="Basic and acidic residues" evidence="1">
    <location>
        <begin position="21"/>
        <end position="45"/>
    </location>
</feature>
<dbReference type="AlphaFoldDB" id="A0A133UY38"/>
<evidence type="ECO:0000313" key="2">
    <source>
        <dbReference type="EMBL" id="KXA99090.1"/>
    </source>
</evidence>
<feature type="region of interest" description="Disordered" evidence="1">
    <location>
        <begin position="1"/>
        <end position="121"/>
    </location>
</feature>
<evidence type="ECO:0000313" key="3">
    <source>
        <dbReference type="Proteomes" id="UP000070341"/>
    </source>
</evidence>
<organism evidence="2 3">
    <name type="scientific">candidate division MSBL1 archaeon SCGC-AAA259M10</name>
    <dbReference type="NCBI Taxonomy" id="1698270"/>
    <lineage>
        <taxon>Archaea</taxon>
        <taxon>Methanobacteriati</taxon>
        <taxon>Methanobacteriota</taxon>
        <taxon>candidate division MSBL1</taxon>
    </lineage>
</organism>
<comment type="caution">
    <text evidence="2">The sequence shown here is derived from an EMBL/GenBank/DDBJ whole genome shotgun (WGS) entry which is preliminary data.</text>
</comment>
<name>A0A133UY38_9EURY</name>
<keyword evidence="3" id="KW-1185">Reference proteome</keyword>
<proteinExistence type="predicted"/>
<sequence>MKERGKPSSGPPYVQNAHACDVSRKGEVQKPEGDGSGRLVREKKGTGRKSRTKTSRGSRETQGRAKLPRAGWSSGGSSPMRTSPKPEGMSPCKEEGRDPYIRPTRRRPPAENDGKGTRLYLCPQPKRGIERWTMAEERGSDRAREVPDEKFIVCKVAGPIEWKENEHSPTSSGFLPVHWETREGKHGRAVEVPVKNMALSGLDYINDTKDNKLGPEDFPKTLDASLVYQTPHVGTLMACYPVKEHCVCLLEYFPEGKTWIPHKVKGAQAQELRRGVRDSDRVLWDVRVKDDDQMVDRKIEFSLMGRDLDLLQRCAERADVEDMDRRVRKIVIGYLKEKYE</sequence>
<protein>
    <submittedName>
        <fullName evidence="2">Uncharacterized protein</fullName>
    </submittedName>
</protein>
<evidence type="ECO:0000256" key="1">
    <source>
        <dbReference type="SAM" id="MobiDB-lite"/>
    </source>
</evidence>
<dbReference type="Proteomes" id="UP000070341">
    <property type="component" value="Unassembled WGS sequence"/>
</dbReference>
<reference evidence="2 3" key="1">
    <citation type="journal article" date="2016" name="Sci. Rep.">
        <title>Metabolic traits of an uncultured archaeal lineage -MSBL1- from brine pools of the Red Sea.</title>
        <authorList>
            <person name="Mwirichia R."/>
            <person name="Alam I."/>
            <person name="Rashid M."/>
            <person name="Vinu M."/>
            <person name="Ba-Alawi W."/>
            <person name="Anthony Kamau A."/>
            <person name="Kamanda Ngugi D."/>
            <person name="Goker M."/>
            <person name="Klenk H.P."/>
            <person name="Bajic V."/>
            <person name="Stingl U."/>
        </authorList>
    </citation>
    <scope>NUCLEOTIDE SEQUENCE [LARGE SCALE GENOMIC DNA]</scope>
    <source>
        <strain evidence="2">SCGC-AAA259M10</strain>
    </source>
</reference>
<accession>A0A133UY38</accession>
<gene>
    <name evidence="2" type="ORF">AKJ40_03995</name>
</gene>